<evidence type="ECO:0000313" key="1">
    <source>
        <dbReference type="EMBL" id="AEP86734.1"/>
    </source>
</evidence>
<protein>
    <submittedName>
        <fullName evidence="1">Uncharacterized protein</fullName>
    </submittedName>
</protein>
<dbReference type="KEGG" id="bst:GYO_2101"/>
<evidence type="ECO:0000313" key="2">
    <source>
        <dbReference type="Proteomes" id="UP000002651"/>
    </source>
</evidence>
<dbReference type="Proteomes" id="UP000002651">
    <property type="component" value="Chromosome"/>
</dbReference>
<dbReference type="STRING" id="1052585.GYO_2101"/>
<dbReference type="EMBL" id="CP002905">
    <property type="protein sequence ID" value="AEP86734.1"/>
    <property type="molecule type" value="Genomic_DNA"/>
</dbReference>
<organism evidence="1 2">
    <name type="scientific">Bacillus spizizenii (strain DSM 15029 / JCM 12233 / NBRC 101239 / NRRL B-23049 / TU-B-10)</name>
    <name type="common">Bacillus subtilis subsp. spizizenii</name>
    <dbReference type="NCBI Taxonomy" id="1052585"/>
    <lineage>
        <taxon>Bacteria</taxon>
        <taxon>Bacillati</taxon>
        <taxon>Bacillota</taxon>
        <taxon>Bacilli</taxon>
        <taxon>Bacillales</taxon>
        <taxon>Bacillaceae</taxon>
        <taxon>Bacillus</taxon>
    </lineage>
</organism>
<accession>G4NVQ3</accession>
<proteinExistence type="predicted"/>
<name>G4NVQ3_BACS4</name>
<sequence length="75" mass="8691">MFLYVTARSNIFTSLFSLYDIQADAVCDKRLSCVETIAFFGNDKEFCAFPRNTLFLIVFTDMGWTNQEILFLTIL</sequence>
<reference evidence="1 2" key="1">
    <citation type="journal article" date="2012" name="J. Bacteriol.">
        <title>Whole-genome sequences of Bacillus subtilis and close relatives.</title>
        <authorList>
            <person name="Earl A.M."/>
            <person name="Eppinger M."/>
            <person name="Fricke W.F."/>
            <person name="Rosovitz M.J."/>
            <person name="Rasko D.A."/>
            <person name="Daugherty S."/>
            <person name="Losick R."/>
            <person name="Kolter R."/>
            <person name="Ravel J."/>
        </authorList>
    </citation>
    <scope>NUCLEOTIDE SEQUENCE [LARGE SCALE GENOMIC DNA]</scope>
    <source>
        <strain evidence="2">DSM 15029 / JCM 12233 / NBRC 101239 / NRRL B-23049 / TU-B-10</strain>
    </source>
</reference>
<dbReference type="AlphaFoldDB" id="G4NVQ3"/>
<keyword evidence="2" id="KW-1185">Reference proteome</keyword>
<gene>
    <name evidence="1" type="ordered locus">GYO_2101</name>
</gene>
<dbReference type="HOGENOM" id="CLU_2663492_0_0_9"/>